<dbReference type="AlphaFoldDB" id="A0A7J6NKV8"/>
<dbReference type="Proteomes" id="UP000541610">
    <property type="component" value="Unassembled WGS sequence"/>
</dbReference>
<evidence type="ECO:0000313" key="5">
    <source>
        <dbReference type="EMBL" id="KAF4684296.1"/>
    </source>
</evidence>
<dbReference type="InterPro" id="IPR033133">
    <property type="entry name" value="PUM-HD"/>
</dbReference>
<dbReference type="InterPro" id="IPR033712">
    <property type="entry name" value="Pumilio_RNA-bd"/>
</dbReference>
<keyword evidence="1" id="KW-0677">Repeat</keyword>
<reference evidence="5 6" key="1">
    <citation type="submission" date="2020-04" db="EMBL/GenBank/DDBJ databases">
        <title>Perkinsus olseni comparative genomics.</title>
        <authorList>
            <person name="Bogema D.R."/>
        </authorList>
    </citation>
    <scope>NUCLEOTIDE SEQUENCE [LARGE SCALE GENOMIC DNA]</scope>
    <source>
        <strain evidence="5">00978-12</strain>
    </source>
</reference>
<dbReference type="Gene3D" id="1.25.10.10">
    <property type="entry name" value="Leucine-rich Repeat Variant"/>
    <property type="match status" value="1"/>
</dbReference>
<dbReference type="PANTHER" id="PTHR12537:SF12">
    <property type="entry name" value="MATERNAL PROTEIN PUMILIO"/>
    <property type="match status" value="1"/>
</dbReference>
<feature type="region of interest" description="Disordered" evidence="3">
    <location>
        <begin position="1"/>
        <end position="37"/>
    </location>
</feature>
<dbReference type="PROSITE" id="PS50303">
    <property type="entry name" value="PUM_HD"/>
    <property type="match status" value="1"/>
</dbReference>
<evidence type="ECO:0000259" key="4">
    <source>
        <dbReference type="PROSITE" id="PS50303"/>
    </source>
</evidence>
<sequence length="807" mass="89704">MVTRHDNDRRPLASDVLLELVDSPDEASDSPEEEADMSWVDILKYLPTTEIPLVLEKHIRGQLDADTPSPPAPATRGDDARPSLSPADSEGAPTGSAGSVVEDGIIKPHRQAPLVTPPLVSPEVSTSAPVVAGKGRKKRGQQQQQRDGGKDAVKSELQELWQHAKTIYDVKGHILQLATDQWGCRFVQLRLDSVDEGEANLIVSELLEHITDLSTDSYGNYVVQKMIEASADNETRLGLIVEQLVGEVFRLSVHVYGCRVIQRAIAATCVPLPQQHALLVSELKGRIQECVEDAHGNHVIQKIIEVERPVQKLQFIVDALTPSASWLAAHACGCRVIQRLLETCPTDMITKMRTSIVRACAELSTNSFGNYVIQHVIVYGTQRDRKAIYSYVMEDFAAASCHKFSTNVVDKCLQHLSMSELAHVISVVLGDSGDEAASIVAWGGTAGEAAALSVMLRDRYGCAIVSRLLELAPSEMIERSRLVWKLKEQLPALRKSSFAKHLVAAVESTHAGSIPEAVETDDAGEVPTPEKYVRGTCGHLEKEYLRLTGPAKAESVRPPSVLTAAFDRLQEIHHERSWEYASGQLRAIRQDMKVQGLDGSELSLSVYTINARWALDSHDLVQFIQCLSAVTRQIHVGSTVLSEDVQAEFLAYEIVYSALQNFHADQLRFLRRLNSMPGCIRKHKFVRSALKVRSWAAVGDYFRILKVYGCLCERPQRFGSMVPSHMLALLELFVGDLRLRFLRCLTKAYMQLRVSVVTRWLRFCTDDDCRSFLSEHSTPHEGDVIVCKACFPIIQKQVEAMERRRVG</sequence>
<dbReference type="GO" id="GO:0003729">
    <property type="term" value="F:mRNA binding"/>
    <property type="evidence" value="ECO:0007669"/>
    <property type="project" value="TreeGrafter"/>
</dbReference>
<feature type="repeat" description="Pumilio" evidence="2">
    <location>
        <begin position="169"/>
        <end position="204"/>
    </location>
</feature>
<protein>
    <recommendedName>
        <fullName evidence="4">PUM-HD domain-containing protein</fullName>
    </recommendedName>
</protein>
<dbReference type="Gene3D" id="1.25.40.990">
    <property type="match status" value="1"/>
</dbReference>
<dbReference type="SUPFAM" id="SSF48371">
    <property type="entry name" value="ARM repeat"/>
    <property type="match status" value="1"/>
</dbReference>
<proteinExistence type="predicted"/>
<feature type="region of interest" description="Disordered" evidence="3">
    <location>
        <begin position="114"/>
        <end position="153"/>
    </location>
</feature>
<gene>
    <name evidence="5" type="ORF">FOZ60_007998</name>
</gene>
<evidence type="ECO:0000313" key="6">
    <source>
        <dbReference type="Proteomes" id="UP000541610"/>
    </source>
</evidence>
<organism evidence="5 6">
    <name type="scientific">Perkinsus olseni</name>
    <name type="common">Perkinsus atlanticus</name>
    <dbReference type="NCBI Taxonomy" id="32597"/>
    <lineage>
        <taxon>Eukaryota</taxon>
        <taxon>Sar</taxon>
        <taxon>Alveolata</taxon>
        <taxon>Perkinsozoa</taxon>
        <taxon>Perkinsea</taxon>
        <taxon>Perkinsida</taxon>
        <taxon>Perkinsidae</taxon>
        <taxon>Perkinsus</taxon>
    </lineage>
</organism>
<dbReference type="InterPro" id="IPR001313">
    <property type="entry name" value="Pumilio_RNA-bd_rpt"/>
</dbReference>
<feature type="region of interest" description="Disordered" evidence="3">
    <location>
        <begin position="62"/>
        <end position="100"/>
    </location>
</feature>
<dbReference type="CDD" id="cd07920">
    <property type="entry name" value="Pumilio"/>
    <property type="match status" value="1"/>
</dbReference>
<dbReference type="InterPro" id="IPR011989">
    <property type="entry name" value="ARM-like"/>
</dbReference>
<dbReference type="PROSITE" id="PS50302">
    <property type="entry name" value="PUM"/>
    <property type="match status" value="5"/>
</dbReference>
<name>A0A7J6NKV8_PEROL</name>
<dbReference type="GO" id="GO:0010608">
    <property type="term" value="P:post-transcriptional regulation of gene expression"/>
    <property type="evidence" value="ECO:0007669"/>
    <property type="project" value="TreeGrafter"/>
</dbReference>
<feature type="domain" description="PUM-HD" evidence="4">
    <location>
        <begin position="138"/>
        <end position="510"/>
    </location>
</feature>
<dbReference type="Pfam" id="PF00806">
    <property type="entry name" value="PUF"/>
    <property type="match status" value="7"/>
</dbReference>
<comment type="caution">
    <text evidence="5">The sequence shown here is derived from an EMBL/GenBank/DDBJ whole genome shotgun (WGS) entry which is preliminary data.</text>
</comment>
<feature type="compositionally biased region" description="Acidic residues" evidence="3">
    <location>
        <begin position="22"/>
        <end position="36"/>
    </location>
</feature>
<dbReference type="GO" id="GO:0005737">
    <property type="term" value="C:cytoplasm"/>
    <property type="evidence" value="ECO:0007669"/>
    <property type="project" value="TreeGrafter"/>
</dbReference>
<feature type="repeat" description="Pumilio" evidence="2">
    <location>
        <begin position="205"/>
        <end position="242"/>
    </location>
</feature>
<evidence type="ECO:0000256" key="3">
    <source>
        <dbReference type="SAM" id="MobiDB-lite"/>
    </source>
</evidence>
<evidence type="ECO:0000256" key="1">
    <source>
        <dbReference type="ARBA" id="ARBA00022737"/>
    </source>
</evidence>
<feature type="repeat" description="Pumilio" evidence="2">
    <location>
        <begin position="355"/>
        <end position="390"/>
    </location>
</feature>
<dbReference type="EMBL" id="JABANP010000319">
    <property type="protein sequence ID" value="KAF4684296.1"/>
    <property type="molecule type" value="Genomic_DNA"/>
</dbReference>
<feature type="compositionally biased region" description="Basic and acidic residues" evidence="3">
    <location>
        <begin position="1"/>
        <end position="12"/>
    </location>
</feature>
<accession>A0A7J6NKV8</accession>
<dbReference type="OrthoDB" id="199574at2759"/>
<feature type="repeat" description="Pumilio" evidence="2">
    <location>
        <begin position="282"/>
        <end position="318"/>
    </location>
</feature>
<dbReference type="InterPro" id="IPR016024">
    <property type="entry name" value="ARM-type_fold"/>
</dbReference>
<dbReference type="PANTHER" id="PTHR12537">
    <property type="entry name" value="RNA BINDING PROTEIN PUMILIO-RELATED"/>
    <property type="match status" value="1"/>
</dbReference>
<dbReference type="SMART" id="SM00025">
    <property type="entry name" value="Pumilio"/>
    <property type="match status" value="8"/>
</dbReference>
<dbReference type="InterPro" id="IPR005062">
    <property type="entry name" value="SAC3/GANP/THP3_conserved"/>
</dbReference>
<feature type="repeat" description="Pumilio" evidence="2">
    <location>
        <begin position="243"/>
        <end position="281"/>
    </location>
</feature>
<evidence type="ECO:0000256" key="2">
    <source>
        <dbReference type="PROSITE-ProRule" id="PRU00317"/>
    </source>
</evidence>
<dbReference type="Pfam" id="PF03399">
    <property type="entry name" value="SAC3_GANP"/>
    <property type="match status" value="1"/>
</dbReference>